<accession>A0AAP6EEX7</accession>
<evidence type="ECO:0000313" key="4">
    <source>
        <dbReference type="Proteomes" id="UP001282288"/>
    </source>
</evidence>
<comment type="caution">
    <text evidence="1">The sequence shown here is derived from an EMBL/GenBank/DDBJ whole genome shotgun (WGS) entry which is preliminary data.</text>
</comment>
<evidence type="ECO:0000313" key="3">
    <source>
        <dbReference type="Proteomes" id="UP001272987"/>
    </source>
</evidence>
<organism evidence="1 4">
    <name type="scientific">Streptomyces acidiscabies</name>
    <dbReference type="NCBI Taxonomy" id="42234"/>
    <lineage>
        <taxon>Bacteria</taxon>
        <taxon>Bacillati</taxon>
        <taxon>Actinomycetota</taxon>
        <taxon>Actinomycetes</taxon>
        <taxon>Kitasatosporales</taxon>
        <taxon>Streptomycetaceae</taxon>
        <taxon>Streptomyces</taxon>
    </lineage>
</organism>
<protein>
    <submittedName>
        <fullName evidence="1">Uncharacterized protein</fullName>
    </submittedName>
</protein>
<sequence>MVEAFTECYYREAFFIDSDGTLDIDVEIWDEVDRDFPFHLREV</sequence>
<gene>
    <name evidence="1" type="ORF">PV399_08090</name>
    <name evidence="2" type="ORF">PV666_14200</name>
</gene>
<evidence type="ECO:0000313" key="1">
    <source>
        <dbReference type="EMBL" id="MDX2959675.1"/>
    </source>
</evidence>
<dbReference type="GeneID" id="75533990"/>
<dbReference type="EMBL" id="JARAWC010000004">
    <property type="protein sequence ID" value="MDX2959675.1"/>
    <property type="molecule type" value="Genomic_DNA"/>
</dbReference>
<name>A0AAP6EEX7_9ACTN</name>
<proteinExistence type="predicted"/>
<dbReference type="Proteomes" id="UP001282288">
    <property type="component" value="Unassembled WGS sequence"/>
</dbReference>
<dbReference type="RefSeq" id="WP_256725274.1">
    <property type="nucleotide sequence ID" value="NZ_BCMK01000100.1"/>
</dbReference>
<keyword evidence="3" id="KW-1185">Reference proteome</keyword>
<dbReference type="EMBL" id="JARAWP010000008">
    <property type="protein sequence ID" value="MDX3019037.1"/>
    <property type="molecule type" value="Genomic_DNA"/>
</dbReference>
<dbReference type="AlphaFoldDB" id="A0AAP6EEX7"/>
<evidence type="ECO:0000313" key="2">
    <source>
        <dbReference type="EMBL" id="MDX3019037.1"/>
    </source>
</evidence>
<dbReference type="Proteomes" id="UP001272987">
    <property type="component" value="Unassembled WGS sequence"/>
</dbReference>
<reference evidence="1 3" key="1">
    <citation type="journal article" date="2023" name="Microb. Genom.">
        <title>Mesoterricola silvestris gen. nov., sp. nov., Mesoterricola sediminis sp. nov., Geothrix oryzae sp. nov., Geothrix edaphica sp. nov., Geothrix rubra sp. nov., and Geothrix limicola sp. nov., six novel members of Acidobacteriota isolated from soils.</title>
        <authorList>
            <person name="Weisberg A.J."/>
            <person name="Pearce E."/>
            <person name="Kramer C.G."/>
            <person name="Chang J.H."/>
            <person name="Clarke C.R."/>
        </authorList>
    </citation>
    <scope>NUCLEOTIDE SEQUENCE</scope>
    <source>
        <strain evidence="2 3">NB05-1H</strain>
        <strain evidence="1">NRRL_B-16521</strain>
    </source>
</reference>